<keyword evidence="2" id="KW-1185">Reference proteome</keyword>
<gene>
    <name evidence="1" type="ORF">Q5722_14600</name>
</gene>
<accession>A0ABT9B436</accession>
<sequence length="138" mass="14006">MSPWLLVAVAAVVGGLVFLWSSRVAGAALLLGAVVVAAGAAGVDPGLPSPPAGGSPAASAHGDSPWVLRVTLDASAPPALPGQVTQRWVDVPGVGTVHPDRRGRIVVRGEQGSNTFEMNAVKLALGRMPHVASVERIR</sequence>
<proteinExistence type="predicted"/>
<reference evidence="1 2" key="1">
    <citation type="submission" date="2023-07" db="EMBL/GenBank/DDBJ databases">
        <title>Nocardioides sp. nov WY-20 isolated from soil.</title>
        <authorList>
            <person name="Liu B."/>
            <person name="Wan Y."/>
        </authorList>
    </citation>
    <scope>NUCLEOTIDE SEQUENCE [LARGE SCALE GENOMIC DNA]</scope>
    <source>
        <strain evidence="1 2">WY-20</strain>
    </source>
</reference>
<name>A0ABT9B436_9ACTN</name>
<evidence type="ECO:0000313" key="2">
    <source>
        <dbReference type="Proteomes" id="UP001233314"/>
    </source>
</evidence>
<dbReference type="RefSeq" id="WP_305028994.1">
    <property type="nucleotide sequence ID" value="NZ_JAUQTA010000002.1"/>
</dbReference>
<protein>
    <submittedName>
        <fullName evidence="1">Uncharacterized protein</fullName>
    </submittedName>
</protein>
<dbReference type="EMBL" id="JAUQTA010000002">
    <property type="protein sequence ID" value="MDO7869601.1"/>
    <property type="molecule type" value="Genomic_DNA"/>
</dbReference>
<dbReference type="Proteomes" id="UP001233314">
    <property type="component" value="Unassembled WGS sequence"/>
</dbReference>
<evidence type="ECO:0000313" key="1">
    <source>
        <dbReference type="EMBL" id="MDO7869601.1"/>
    </source>
</evidence>
<organism evidence="1 2">
    <name type="scientific">Nocardioides jiangxiensis</name>
    <dbReference type="NCBI Taxonomy" id="3064524"/>
    <lineage>
        <taxon>Bacteria</taxon>
        <taxon>Bacillati</taxon>
        <taxon>Actinomycetota</taxon>
        <taxon>Actinomycetes</taxon>
        <taxon>Propionibacteriales</taxon>
        <taxon>Nocardioidaceae</taxon>
        <taxon>Nocardioides</taxon>
    </lineage>
</organism>
<comment type="caution">
    <text evidence="1">The sequence shown here is derived from an EMBL/GenBank/DDBJ whole genome shotgun (WGS) entry which is preliminary data.</text>
</comment>